<sequence>MKRRAWGVVVAVTVLATAVAIGIGVLRATDELVGGPSGDCTVTVGGHTVDISGEQAENAALIASIAVRRGLPARATSIALATAYQESKLQNIDYGDRDSLGLFQQRPSQGWGTREQILDPEYATNAFYDALVKVDGYQTMEITVAAQRVQRSAFPDAYADHEADGRALASALSGHSPATFSCDLAGGAPTADAELTGTGLTPRADAVRKELLRHFGRLTFGENPTGGRGVDVVAARGRAGTVRGWAIAHWTVANAARLEVRTVRFDTMVWTAGRDGWRRDDAAADRDHVRVDVFR</sequence>
<feature type="domain" description="ARB-07466-like C-terminal" evidence="1">
    <location>
        <begin position="198"/>
        <end position="279"/>
    </location>
</feature>
<dbReference type="AlphaFoldDB" id="A0A852RJH6"/>
<organism evidence="2 3">
    <name type="scientific">Nocardioides kongjuensis</name>
    <dbReference type="NCBI Taxonomy" id="349522"/>
    <lineage>
        <taxon>Bacteria</taxon>
        <taxon>Bacillati</taxon>
        <taxon>Actinomycetota</taxon>
        <taxon>Actinomycetes</taxon>
        <taxon>Propionibacteriales</taxon>
        <taxon>Nocardioidaceae</taxon>
        <taxon>Nocardioides</taxon>
    </lineage>
</organism>
<reference evidence="2 3" key="1">
    <citation type="submission" date="2020-07" db="EMBL/GenBank/DDBJ databases">
        <title>Sequencing the genomes of 1000 actinobacteria strains.</title>
        <authorList>
            <person name="Klenk H.-P."/>
        </authorList>
    </citation>
    <scope>NUCLEOTIDE SEQUENCE [LARGE SCALE GENOMIC DNA]</scope>
    <source>
        <strain evidence="2 3">DSM 19082</strain>
    </source>
</reference>
<evidence type="ECO:0000313" key="2">
    <source>
        <dbReference type="EMBL" id="NYD30749.1"/>
    </source>
</evidence>
<dbReference type="Proteomes" id="UP000582231">
    <property type="component" value="Unassembled WGS sequence"/>
</dbReference>
<evidence type="ECO:0000313" key="3">
    <source>
        <dbReference type="Proteomes" id="UP000582231"/>
    </source>
</evidence>
<gene>
    <name evidence="2" type="ORF">BJ958_002295</name>
</gene>
<keyword evidence="3" id="KW-1185">Reference proteome</keyword>
<comment type="caution">
    <text evidence="2">The sequence shown here is derived from an EMBL/GenBank/DDBJ whole genome shotgun (WGS) entry which is preliminary data.</text>
</comment>
<dbReference type="EMBL" id="JACCBF010000001">
    <property type="protein sequence ID" value="NYD30749.1"/>
    <property type="molecule type" value="Genomic_DNA"/>
</dbReference>
<evidence type="ECO:0000259" key="1">
    <source>
        <dbReference type="Pfam" id="PF26571"/>
    </source>
</evidence>
<dbReference type="RefSeq" id="WP_179726962.1">
    <property type="nucleotide sequence ID" value="NZ_BAABEF010000001.1"/>
</dbReference>
<dbReference type="InterPro" id="IPR058593">
    <property type="entry name" value="ARB_07466-like_C"/>
</dbReference>
<protein>
    <recommendedName>
        <fullName evidence="1">ARB-07466-like C-terminal domain-containing protein</fullName>
    </recommendedName>
</protein>
<proteinExistence type="predicted"/>
<dbReference type="Pfam" id="PF26571">
    <property type="entry name" value="VldE"/>
    <property type="match status" value="1"/>
</dbReference>
<accession>A0A852RJH6</accession>
<name>A0A852RJH6_9ACTN</name>